<dbReference type="CDD" id="cd00397">
    <property type="entry name" value="DNA_BRE_C"/>
    <property type="match status" value="1"/>
</dbReference>
<evidence type="ECO:0000256" key="5">
    <source>
        <dbReference type="ARBA" id="ARBA00023172"/>
    </source>
</evidence>
<comment type="caution">
    <text evidence="9">The sequence shown here is derived from an EMBL/GenBank/DDBJ whole genome shotgun (WGS) entry which is preliminary data.</text>
</comment>
<feature type="domain" description="Tyr recombinase" evidence="7">
    <location>
        <begin position="140"/>
        <end position="324"/>
    </location>
</feature>
<dbReference type="InterPro" id="IPR010998">
    <property type="entry name" value="Integrase_recombinase_N"/>
</dbReference>
<gene>
    <name evidence="9" type="ORF">GCM10008916_12910</name>
</gene>
<dbReference type="Pfam" id="PF00589">
    <property type="entry name" value="Phage_integrase"/>
    <property type="match status" value="1"/>
</dbReference>
<protein>
    <recommendedName>
        <fullName evidence="11">Integrase</fullName>
    </recommendedName>
</protein>
<dbReference type="SUPFAM" id="SSF56349">
    <property type="entry name" value="DNA breaking-rejoining enzymes"/>
    <property type="match status" value="1"/>
</dbReference>
<keyword evidence="3" id="KW-0229">DNA integration</keyword>
<dbReference type="InterPro" id="IPR044068">
    <property type="entry name" value="CB"/>
</dbReference>
<reference evidence="10" key="1">
    <citation type="journal article" date="2019" name="Int. J. Syst. Evol. Microbiol.">
        <title>The Global Catalogue of Microorganisms (GCM) 10K type strain sequencing project: providing services to taxonomists for standard genome sequencing and annotation.</title>
        <authorList>
            <consortium name="The Broad Institute Genomics Platform"/>
            <consortium name="The Broad Institute Genome Sequencing Center for Infectious Disease"/>
            <person name="Wu L."/>
            <person name="Ma J."/>
        </authorList>
    </citation>
    <scope>NUCLEOTIDE SEQUENCE [LARGE SCALE GENOMIC DNA]</scope>
    <source>
        <strain evidence="10">JCM 6485</strain>
    </source>
</reference>
<evidence type="ECO:0000256" key="2">
    <source>
        <dbReference type="ARBA" id="ARBA00008857"/>
    </source>
</evidence>
<accession>A0ABP3WY01</accession>
<dbReference type="RefSeq" id="WP_346025955.1">
    <property type="nucleotide sequence ID" value="NZ_BAAACO010000001.1"/>
</dbReference>
<feature type="domain" description="Core-binding (CB)" evidence="8">
    <location>
        <begin position="8"/>
        <end position="119"/>
    </location>
</feature>
<dbReference type="InterPro" id="IPR013762">
    <property type="entry name" value="Integrase-like_cat_sf"/>
</dbReference>
<sequence>MPRIKQSKEFVCYIQDFIDYCSYKELSTKTIKSYYQSLTLFSKYLEEEKNIYNVNDVTKEIVEEYITFTKERGKYSYVADEKSLNKTYQNNRRDIGKEISASTLNNYLRNIKVFFNWCEVNRLIKYNTVSDVKFIKCKRKIKDQITDEEYKKIIKNINITKFHEYRDYIIINLIMDTGMRLGECLSLTIEEVDLVRKTIFLSADITKGKKDRYVFFSNQMGVLLNRWIRYKDSVQENDLLFPTQRTNSLLTQSNFERNFRGYLKRAKINKVITPHTLRNNFGRRFLLNGGDIFMLSKILGHSSVTVTEKAYLDITTEDIRQKYRRFSPLENMKNR</sequence>
<evidence type="ECO:0000259" key="7">
    <source>
        <dbReference type="PROSITE" id="PS51898"/>
    </source>
</evidence>
<proteinExistence type="inferred from homology"/>
<dbReference type="Proteomes" id="UP001501764">
    <property type="component" value="Unassembled WGS sequence"/>
</dbReference>
<organism evidence="9 10">
    <name type="scientific">Clostridium nitritogenes</name>
    <dbReference type="NCBI Taxonomy" id="83340"/>
    <lineage>
        <taxon>Bacteria</taxon>
        <taxon>Bacillati</taxon>
        <taxon>Bacillota</taxon>
        <taxon>Clostridia</taxon>
        <taxon>Eubacteriales</taxon>
        <taxon>Clostridiaceae</taxon>
        <taxon>Clostridium</taxon>
    </lineage>
</organism>
<dbReference type="Gene3D" id="1.10.150.130">
    <property type="match status" value="1"/>
</dbReference>
<evidence type="ECO:0000256" key="6">
    <source>
        <dbReference type="PROSITE-ProRule" id="PRU01248"/>
    </source>
</evidence>
<dbReference type="InterPro" id="IPR011010">
    <property type="entry name" value="DNA_brk_join_enz"/>
</dbReference>
<dbReference type="InterPro" id="IPR002104">
    <property type="entry name" value="Integrase_catalytic"/>
</dbReference>
<dbReference type="PROSITE" id="PS51898">
    <property type="entry name" value="TYR_RECOMBINASE"/>
    <property type="match status" value="1"/>
</dbReference>
<keyword evidence="5" id="KW-0233">DNA recombination</keyword>
<dbReference type="InterPro" id="IPR050090">
    <property type="entry name" value="Tyrosine_recombinase_XerCD"/>
</dbReference>
<dbReference type="PROSITE" id="PS51900">
    <property type="entry name" value="CB"/>
    <property type="match status" value="1"/>
</dbReference>
<evidence type="ECO:0000256" key="3">
    <source>
        <dbReference type="ARBA" id="ARBA00022908"/>
    </source>
</evidence>
<dbReference type="Pfam" id="PF02899">
    <property type="entry name" value="Phage_int_SAM_1"/>
    <property type="match status" value="1"/>
</dbReference>
<comment type="function">
    <text evidence="1">Site-specific tyrosine recombinase, which acts by catalyzing the cutting and rejoining of the recombining DNA molecules.</text>
</comment>
<evidence type="ECO:0008006" key="11">
    <source>
        <dbReference type="Google" id="ProtNLM"/>
    </source>
</evidence>
<evidence type="ECO:0000313" key="10">
    <source>
        <dbReference type="Proteomes" id="UP001501764"/>
    </source>
</evidence>
<dbReference type="PANTHER" id="PTHR30349:SF64">
    <property type="entry name" value="PROPHAGE INTEGRASE INTD-RELATED"/>
    <property type="match status" value="1"/>
</dbReference>
<dbReference type="InterPro" id="IPR004107">
    <property type="entry name" value="Integrase_SAM-like_N"/>
</dbReference>
<name>A0ABP3WY01_9CLOT</name>
<dbReference type="EMBL" id="BAAACO010000001">
    <property type="protein sequence ID" value="GAA0857786.1"/>
    <property type="molecule type" value="Genomic_DNA"/>
</dbReference>
<keyword evidence="4 6" id="KW-0238">DNA-binding</keyword>
<dbReference type="PANTHER" id="PTHR30349">
    <property type="entry name" value="PHAGE INTEGRASE-RELATED"/>
    <property type="match status" value="1"/>
</dbReference>
<evidence type="ECO:0000256" key="4">
    <source>
        <dbReference type="ARBA" id="ARBA00023125"/>
    </source>
</evidence>
<dbReference type="Gene3D" id="1.10.443.10">
    <property type="entry name" value="Intergrase catalytic core"/>
    <property type="match status" value="1"/>
</dbReference>
<evidence type="ECO:0000313" key="9">
    <source>
        <dbReference type="EMBL" id="GAA0857786.1"/>
    </source>
</evidence>
<evidence type="ECO:0000259" key="8">
    <source>
        <dbReference type="PROSITE" id="PS51900"/>
    </source>
</evidence>
<keyword evidence="10" id="KW-1185">Reference proteome</keyword>
<evidence type="ECO:0000256" key="1">
    <source>
        <dbReference type="ARBA" id="ARBA00003283"/>
    </source>
</evidence>
<comment type="similarity">
    <text evidence="2">Belongs to the 'phage' integrase family.</text>
</comment>